<dbReference type="SUPFAM" id="SSF56784">
    <property type="entry name" value="HAD-like"/>
    <property type="match status" value="1"/>
</dbReference>
<evidence type="ECO:0000313" key="1">
    <source>
        <dbReference type="EMBL" id="ROQ92021.1"/>
    </source>
</evidence>
<dbReference type="InterPro" id="IPR051828">
    <property type="entry name" value="HAD-like_hydrolase_domain"/>
</dbReference>
<protein>
    <submittedName>
        <fullName evidence="1">FMN phosphatase YigB (HAD superfamily)</fullName>
    </submittedName>
</protein>
<dbReference type="EMBL" id="RJVA01000012">
    <property type="protein sequence ID" value="ROQ92021.1"/>
    <property type="molecule type" value="Genomic_DNA"/>
</dbReference>
<dbReference type="PANTHER" id="PTHR46191">
    <property type="match status" value="1"/>
</dbReference>
<dbReference type="SFLD" id="SFLDS00003">
    <property type="entry name" value="Haloacid_Dehalogenase"/>
    <property type="match status" value="1"/>
</dbReference>
<keyword evidence="2" id="KW-1185">Reference proteome</keyword>
<dbReference type="Pfam" id="PF00702">
    <property type="entry name" value="Hydrolase"/>
    <property type="match status" value="1"/>
</dbReference>
<accession>A0A3N1UVT5</accession>
<gene>
    <name evidence="1" type="ORF">EDC27_1690</name>
</gene>
<proteinExistence type="predicted"/>
<dbReference type="AlphaFoldDB" id="A0A3N1UVT5"/>
<reference evidence="1 2" key="1">
    <citation type="submission" date="2018-11" db="EMBL/GenBank/DDBJ databases">
        <title>Genomic Encyclopedia of Type Strains, Phase IV (KMG-IV): sequencing the most valuable type-strain genomes for metagenomic binning, comparative biology and taxonomic classification.</title>
        <authorList>
            <person name="Goeker M."/>
        </authorList>
    </citation>
    <scope>NUCLEOTIDE SEQUENCE [LARGE SCALE GENOMIC DNA]</scope>
    <source>
        <strain evidence="1 2">DSM 22027</strain>
    </source>
</reference>
<organism evidence="1 2">
    <name type="scientific">Desulfosoma caldarium</name>
    <dbReference type="NCBI Taxonomy" id="610254"/>
    <lineage>
        <taxon>Bacteria</taxon>
        <taxon>Pseudomonadati</taxon>
        <taxon>Thermodesulfobacteriota</taxon>
        <taxon>Syntrophobacteria</taxon>
        <taxon>Syntrophobacterales</taxon>
        <taxon>Syntrophobacteraceae</taxon>
        <taxon>Desulfosoma</taxon>
    </lineage>
</organism>
<comment type="caution">
    <text evidence="1">The sequence shown here is derived from an EMBL/GenBank/DDBJ whole genome shotgun (WGS) entry which is preliminary data.</text>
</comment>
<dbReference type="OrthoDB" id="8585081at2"/>
<sequence>MPQAAFFFDIGQTLVTGAPASPRRLLGAALHLNEDQTKAVGKLMMTLNAENPETISEAMAQLLPSIERTTLAREVRRVWHDQIACVRQIPEATPLIRRLKEAGHCVGLISNIWHPFFLGFQKACGEIDALVDFRFLSYRAGVKKPSESLYQQALGAARRHGLDRCWMIGDSYELDIAPARRVGMHSLWILCRPERERPVLAEILNGNIPAPDGCVPELKDVLGFLKERGWL</sequence>
<dbReference type="PANTHER" id="PTHR46191:SF2">
    <property type="entry name" value="HALOACID DEHALOGENASE-LIKE HYDROLASE DOMAIN-CONTAINING PROTEIN 3"/>
    <property type="match status" value="1"/>
</dbReference>
<name>A0A3N1UVT5_9BACT</name>
<dbReference type="Proteomes" id="UP000276223">
    <property type="component" value="Unassembled WGS sequence"/>
</dbReference>
<dbReference type="RefSeq" id="WP_123290188.1">
    <property type="nucleotide sequence ID" value="NZ_RJVA01000012.1"/>
</dbReference>
<dbReference type="InterPro" id="IPR023214">
    <property type="entry name" value="HAD_sf"/>
</dbReference>
<dbReference type="InterPro" id="IPR036412">
    <property type="entry name" value="HAD-like_sf"/>
</dbReference>
<dbReference type="SFLD" id="SFLDG01129">
    <property type="entry name" value="C1.5:_HAD__Beta-PGM__Phosphata"/>
    <property type="match status" value="1"/>
</dbReference>
<evidence type="ECO:0000313" key="2">
    <source>
        <dbReference type="Proteomes" id="UP000276223"/>
    </source>
</evidence>
<dbReference type="Gene3D" id="3.40.50.1000">
    <property type="entry name" value="HAD superfamily/HAD-like"/>
    <property type="match status" value="1"/>
</dbReference>